<feature type="region of interest" description="Disordered" evidence="1">
    <location>
        <begin position="1"/>
        <end position="48"/>
    </location>
</feature>
<protein>
    <submittedName>
        <fullName evidence="2">Uncharacterized protein</fullName>
    </submittedName>
</protein>
<sequence length="88" mass="9866">MTLCGGYMGLAGQPPGGEGENVTKSSKSRSFRYAEEEVKENDSESAATDNVVNTKVSIKRLTRKMKSSLRNKNASKEIYYPRYVIKQR</sequence>
<proteinExistence type="predicted"/>
<dbReference type="AlphaFoldDB" id="A0AAV8YDS9"/>
<accession>A0AAV8YDS9</accession>
<dbReference type="Proteomes" id="UP001162162">
    <property type="component" value="Unassembled WGS sequence"/>
</dbReference>
<name>A0AAV8YDS9_9CUCU</name>
<feature type="compositionally biased region" description="Basic and acidic residues" evidence="1">
    <location>
        <begin position="32"/>
        <end position="42"/>
    </location>
</feature>
<comment type="caution">
    <text evidence="2">The sequence shown here is derived from an EMBL/GenBank/DDBJ whole genome shotgun (WGS) entry which is preliminary data.</text>
</comment>
<feature type="compositionally biased region" description="Gly residues" evidence="1">
    <location>
        <begin position="1"/>
        <end position="19"/>
    </location>
</feature>
<organism evidence="2 3">
    <name type="scientific">Aromia moschata</name>
    <dbReference type="NCBI Taxonomy" id="1265417"/>
    <lineage>
        <taxon>Eukaryota</taxon>
        <taxon>Metazoa</taxon>
        <taxon>Ecdysozoa</taxon>
        <taxon>Arthropoda</taxon>
        <taxon>Hexapoda</taxon>
        <taxon>Insecta</taxon>
        <taxon>Pterygota</taxon>
        <taxon>Neoptera</taxon>
        <taxon>Endopterygota</taxon>
        <taxon>Coleoptera</taxon>
        <taxon>Polyphaga</taxon>
        <taxon>Cucujiformia</taxon>
        <taxon>Chrysomeloidea</taxon>
        <taxon>Cerambycidae</taxon>
        <taxon>Cerambycinae</taxon>
        <taxon>Callichromatini</taxon>
        <taxon>Aromia</taxon>
    </lineage>
</organism>
<reference evidence="2" key="1">
    <citation type="journal article" date="2023" name="Insect Mol. Biol.">
        <title>Genome sequencing provides insights into the evolution of gene families encoding plant cell wall-degrading enzymes in longhorned beetles.</title>
        <authorList>
            <person name="Shin N.R."/>
            <person name="Okamura Y."/>
            <person name="Kirsch R."/>
            <person name="Pauchet Y."/>
        </authorList>
    </citation>
    <scope>NUCLEOTIDE SEQUENCE</scope>
    <source>
        <strain evidence="2">AMC_N1</strain>
    </source>
</reference>
<gene>
    <name evidence="2" type="ORF">NQ318_012888</name>
</gene>
<evidence type="ECO:0000313" key="3">
    <source>
        <dbReference type="Proteomes" id="UP001162162"/>
    </source>
</evidence>
<evidence type="ECO:0000313" key="2">
    <source>
        <dbReference type="EMBL" id="KAJ8949140.1"/>
    </source>
</evidence>
<evidence type="ECO:0000256" key="1">
    <source>
        <dbReference type="SAM" id="MobiDB-lite"/>
    </source>
</evidence>
<keyword evidence="3" id="KW-1185">Reference proteome</keyword>
<dbReference type="EMBL" id="JAPWTK010000123">
    <property type="protein sequence ID" value="KAJ8949140.1"/>
    <property type="molecule type" value="Genomic_DNA"/>
</dbReference>